<sequence>MREVRLSDLYREEVAAWAFSFLDNDDIDVTDDDVWEALALLGAADLPSSDREYLYEDADFAAFEIRLGQTS</sequence>
<evidence type="ECO:0000313" key="2">
    <source>
        <dbReference type="Proteomes" id="UP000050956"/>
    </source>
</evidence>
<dbReference type="EMBL" id="LDJM01000010">
    <property type="protein sequence ID" value="KRG78487.1"/>
    <property type="molecule type" value="Genomic_DNA"/>
</dbReference>
<dbReference type="AlphaFoldDB" id="A0A0R0DJI9"/>
<comment type="caution">
    <text evidence="1">The sequence shown here is derived from an EMBL/GenBank/DDBJ whole genome shotgun (WGS) entry which is preliminary data.</text>
</comment>
<dbReference type="Proteomes" id="UP000050956">
    <property type="component" value="Unassembled WGS sequence"/>
</dbReference>
<reference evidence="1 2" key="1">
    <citation type="submission" date="2015-05" db="EMBL/GenBank/DDBJ databases">
        <title>Genome sequencing and analysis of members of genus Stenotrophomonas.</title>
        <authorList>
            <person name="Patil P.P."/>
            <person name="Midha S."/>
            <person name="Patil P.B."/>
        </authorList>
    </citation>
    <scope>NUCLEOTIDE SEQUENCE [LARGE SCALE GENOMIC DNA]</scope>
    <source>
        <strain evidence="1 2">DSM 24757</strain>
    </source>
</reference>
<evidence type="ECO:0000313" key="1">
    <source>
        <dbReference type="EMBL" id="KRG78487.1"/>
    </source>
</evidence>
<gene>
    <name evidence="1" type="ORF">ABB30_03755</name>
</gene>
<dbReference type="PATRIC" id="fig|336566.3.peg.82"/>
<organism evidence="1 2">
    <name type="scientific">Stenotrophomonas ginsengisoli</name>
    <dbReference type="NCBI Taxonomy" id="336566"/>
    <lineage>
        <taxon>Bacteria</taxon>
        <taxon>Pseudomonadati</taxon>
        <taxon>Pseudomonadota</taxon>
        <taxon>Gammaproteobacteria</taxon>
        <taxon>Lysobacterales</taxon>
        <taxon>Lysobacteraceae</taxon>
        <taxon>Stenotrophomonas</taxon>
    </lineage>
</organism>
<dbReference type="OrthoDB" id="6555660at2"/>
<proteinExistence type="predicted"/>
<protein>
    <submittedName>
        <fullName evidence="1">Uncharacterized protein</fullName>
    </submittedName>
</protein>
<accession>A0A0R0DJI9</accession>
<keyword evidence="2" id="KW-1185">Reference proteome</keyword>
<name>A0A0R0DJI9_9GAMM</name>